<keyword evidence="3" id="KW-1185">Reference proteome</keyword>
<comment type="caution">
    <text evidence="2">The sequence shown here is derived from an EMBL/GenBank/DDBJ whole genome shotgun (WGS) entry which is preliminary data.</text>
</comment>
<sequence>MAPVDVERVYSVFNVFAVNPTTNSSSRAAKEPYIPVHFLAVAAREVGFYPTTAAVHQFVKAVPTASAGAVTFAAFLQFCEDVAYTNRPGRSAIYRLVDDLDTPGGGLISRREFFLLLTNGSADISDGEITAVMELLDPARCGYVELKNLAALLLEQCQRQQRLSQASRSRSRSEGRAKPVSSAGEQQRQSEGRRHQHHHHSHRNPHFDSPPEPEAEQPGTTNGHRSLGDRADDAPPKHRVRRFAAAGTRRSEEREVSGAPAPSSAVHVAAGAAGARDRSFKRTDSGSNGEVAYRKFNSLYHRADTFERTHTSMTVDVDCPLSANGTAMRHNTNGDAAHTPSPLSRRAHASSGTPQSPSPKAPATAPPPLGPASGAGSHQKVQQTVKAQAKRENQERRWEGEDVLHLHPQDESEDEANSYSRAEGTTAVQLEKSEQQPSKSPVETSQLAPEVTTSPPPQNPAKAKKTTAKCCTMF</sequence>
<evidence type="ECO:0000256" key="1">
    <source>
        <dbReference type="SAM" id="MobiDB-lite"/>
    </source>
</evidence>
<feature type="compositionally biased region" description="Low complexity" evidence="1">
    <location>
        <begin position="371"/>
        <end position="387"/>
    </location>
</feature>
<organism evidence="2 3">
    <name type="scientific">Leptomonas pyrrhocoris</name>
    <name type="common">Firebug parasite</name>
    <dbReference type="NCBI Taxonomy" id="157538"/>
    <lineage>
        <taxon>Eukaryota</taxon>
        <taxon>Discoba</taxon>
        <taxon>Euglenozoa</taxon>
        <taxon>Kinetoplastea</taxon>
        <taxon>Metakinetoplastina</taxon>
        <taxon>Trypanosomatida</taxon>
        <taxon>Trypanosomatidae</taxon>
        <taxon>Leishmaniinae</taxon>
        <taxon>Leptomonas</taxon>
    </lineage>
</organism>
<dbReference type="RefSeq" id="XP_015664518.1">
    <property type="nucleotide sequence ID" value="XM_015796510.1"/>
</dbReference>
<protein>
    <recommendedName>
        <fullName evidence="4">EF-hand domain-containing protein</fullName>
    </recommendedName>
</protein>
<feature type="compositionally biased region" description="Basic residues" evidence="1">
    <location>
        <begin position="194"/>
        <end position="204"/>
    </location>
</feature>
<dbReference type="SUPFAM" id="SSF47473">
    <property type="entry name" value="EF-hand"/>
    <property type="match status" value="1"/>
</dbReference>
<feature type="compositionally biased region" description="Basic and acidic residues" evidence="1">
    <location>
        <begin position="226"/>
        <end position="236"/>
    </location>
</feature>
<dbReference type="Proteomes" id="UP000037923">
    <property type="component" value="Unassembled WGS sequence"/>
</dbReference>
<feature type="compositionally biased region" description="Pro residues" evidence="1">
    <location>
        <begin position="356"/>
        <end position="370"/>
    </location>
</feature>
<feature type="region of interest" description="Disordered" evidence="1">
    <location>
        <begin position="326"/>
        <end position="474"/>
    </location>
</feature>
<evidence type="ECO:0008006" key="4">
    <source>
        <dbReference type="Google" id="ProtNLM"/>
    </source>
</evidence>
<name>A0A0M9GAE9_LEPPY</name>
<dbReference type="OrthoDB" id="267118at2759"/>
<dbReference type="GeneID" id="26900644"/>
<dbReference type="VEuPathDB" id="TriTrypDB:LpyrH10_01_3460"/>
<feature type="region of interest" description="Disordered" evidence="1">
    <location>
        <begin position="162"/>
        <end position="289"/>
    </location>
</feature>
<evidence type="ECO:0000313" key="2">
    <source>
        <dbReference type="EMBL" id="KPA86079.1"/>
    </source>
</evidence>
<evidence type="ECO:0000313" key="3">
    <source>
        <dbReference type="Proteomes" id="UP000037923"/>
    </source>
</evidence>
<proteinExistence type="predicted"/>
<feature type="compositionally biased region" description="Low complexity" evidence="1">
    <location>
        <begin position="257"/>
        <end position="274"/>
    </location>
</feature>
<feature type="compositionally biased region" description="Basic and acidic residues" evidence="1">
    <location>
        <begin position="275"/>
        <end position="284"/>
    </location>
</feature>
<dbReference type="Gene3D" id="1.10.238.10">
    <property type="entry name" value="EF-hand"/>
    <property type="match status" value="1"/>
</dbReference>
<dbReference type="InterPro" id="IPR011992">
    <property type="entry name" value="EF-hand-dom_pair"/>
</dbReference>
<reference evidence="2 3" key="1">
    <citation type="submission" date="2015-07" db="EMBL/GenBank/DDBJ databases">
        <title>High-quality genome of monoxenous trypanosomatid Leptomonas pyrrhocoris.</title>
        <authorList>
            <person name="Flegontov P."/>
            <person name="Butenko A."/>
            <person name="Firsov S."/>
            <person name="Vlcek C."/>
            <person name="Logacheva M.D."/>
            <person name="Field M."/>
            <person name="Filatov D."/>
            <person name="Flegontova O."/>
            <person name="Gerasimov E."/>
            <person name="Jackson A.P."/>
            <person name="Kelly S."/>
            <person name="Opperdoes F."/>
            <person name="O'Reilly A."/>
            <person name="Votypka J."/>
            <person name="Yurchenko V."/>
            <person name="Lukes J."/>
        </authorList>
    </citation>
    <scope>NUCLEOTIDE SEQUENCE [LARGE SCALE GENOMIC DNA]</scope>
    <source>
        <strain evidence="2">H10</strain>
    </source>
</reference>
<dbReference type="OMA" id="LQFCEDV"/>
<gene>
    <name evidence="2" type="ORF">ABB37_00346</name>
</gene>
<feature type="compositionally biased region" description="Polar residues" evidence="1">
    <location>
        <begin position="435"/>
        <end position="453"/>
    </location>
</feature>
<accession>A0A0M9GAE9</accession>
<dbReference type="AlphaFoldDB" id="A0A0M9GAE9"/>
<feature type="compositionally biased region" description="Basic and acidic residues" evidence="1">
    <location>
        <begin position="389"/>
        <end position="410"/>
    </location>
</feature>
<dbReference type="EMBL" id="LGTL01000001">
    <property type="protein sequence ID" value="KPA86079.1"/>
    <property type="molecule type" value="Genomic_DNA"/>
</dbReference>